<name>A0ABT6I8Q6_9GAMM</name>
<dbReference type="InterPro" id="IPR017945">
    <property type="entry name" value="DHBP_synth_RibB-like_a/b_dom"/>
</dbReference>
<dbReference type="RefSeq" id="WP_110714663.1">
    <property type="nucleotide sequence ID" value="NZ_PGFS01000001.1"/>
</dbReference>
<dbReference type="PANTHER" id="PTHR42828:SF3">
    <property type="entry name" value="THREONYLCARBAMOYL-AMP SYNTHASE"/>
    <property type="match status" value="1"/>
</dbReference>
<keyword evidence="3" id="KW-1185">Reference proteome</keyword>
<dbReference type="PANTHER" id="PTHR42828">
    <property type="entry name" value="DHBP SYNTHASE RIBB-LIKE ALPHA/BETA DOMAIN-CONTAINING PROTEIN"/>
    <property type="match status" value="1"/>
</dbReference>
<dbReference type="InterPro" id="IPR006070">
    <property type="entry name" value="Sua5-like_dom"/>
</dbReference>
<dbReference type="InterPro" id="IPR052532">
    <property type="entry name" value="SUA5_domain"/>
</dbReference>
<evidence type="ECO:0000313" key="3">
    <source>
        <dbReference type="Proteomes" id="UP001162135"/>
    </source>
</evidence>
<dbReference type="Proteomes" id="UP001162135">
    <property type="component" value="Unassembled WGS sequence"/>
</dbReference>
<evidence type="ECO:0000313" key="2">
    <source>
        <dbReference type="EMBL" id="MDH4574127.1"/>
    </source>
</evidence>
<dbReference type="EMBL" id="PGFS01000001">
    <property type="protein sequence ID" value="MDH4574127.1"/>
    <property type="molecule type" value="Genomic_DNA"/>
</dbReference>
<gene>
    <name evidence="2" type="ORF">CUR86_18010</name>
</gene>
<reference evidence="2" key="1">
    <citation type="journal article" date="2015" name="Antonie Van Leeuwenhoek">
        <title>Comparative 16S rRNA signatures and multilocus sequence analysis for the genus Salinicola and description of Salinicola acroporae sp. nov., isolated from coral Acropora digitifera.</title>
        <authorList>
            <person name="Lepcha R.T."/>
            <person name="Poddar A."/>
            <person name="Schumann P."/>
            <person name="Das S.K."/>
        </authorList>
    </citation>
    <scope>NUCLEOTIDE SEQUENCE</scope>
    <source>
        <strain evidence="2">S4-41</strain>
    </source>
</reference>
<dbReference type="SUPFAM" id="SSF55821">
    <property type="entry name" value="YrdC/RibB"/>
    <property type="match status" value="1"/>
</dbReference>
<dbReference type="PROSITE" id="PS51163">
    <property type="entry name" value="YRDC"/>
    <property type="match status" value="1"/>
</dbReference>
<organism evidence="2 3">
    <name type="scientific">Salinicola acroporae</name>
    <dbReference type="NCBI Taxonomy" id="1541440"/>
    <lineage>
        <taxon>Bacteria</taxon>
        <taxon>Pseudomonadati</taxon>
        <taxon>Pseudomonadota</taxon>
        <taxon>Gammaproteobacteria</taxon>
        <taxon>Oceanospirillales</taxon>
        <taxon>Halomonadaceae</taxon>
        <taxon>Salinicola</taxon>
    </lineage>
</organism>
<dbReference type="Gene3D" id="3.90.870.10">
    <property type="entry name" value="DHBP synthase"/>
    <property type="match status" value="1"/>
</dbReference>
<dbReference type="Pfam" id="PF01300">
    <property type="entry name" value="Sua5_yciO_yrdC"/>
    <property type="match status" value="1"/>
</dbReference>
<protein>
    <submittedName>
        <fullName evidence="2">Threonylcarbamoyl-AMP synthase</fullName>
    </submittedName>
</protein>
<accession>A0ABT6I8Q6</accession>
<proteinExistence type="predicted"/>
<sequence length="206" mass="23035">MTQFFQIHSQNPQKRLIDQAIEILRQGGVVAYPTDSGYALGCRLGEKKAIEKIKWLRQLDDRHNFTLVCSDLSEIGTYAKVDNSVFRLLKSHTPGAYTFILSATSEVPRLLLHPKRRSIGVRVPDHKITHALLDALGEPLMSVTLIPVGETWPMTDPEEIRERLGAHLDLIIDGGACQLEPTTVVDLREIPPVVVREGRGDPAPFR</sequence>
<feature type="domain" description="YrdC-like" evidence="1">
    <location>
        <begin position="14"/>
        <end position="200"/>
    </location>
</feature>
<reference evidence="2" key="2">
    <citation type="submission" date="2017-11" db="EMBL/GenBank/DDBJ databases">
        <authorList>
            <person name="Das S.K."/>
        </authorList>
    </citation>
    <scope>NUCLEOTIDE SEQUENCE</scope>
    <source>
        <strain evidence="2">S4-41</strain>
    </source>
</reference>
<comment type="caution">
    <text evidence="2">The sequence shown here is derived from an EMBL/GenBank/DDBJ whole genome shotgun (WGS) entry which is preliminary data.</text>
</comment>
<dbReference type="NCBIfam" id="TIGR00057">
    <property type="entry name" value="L-threonylcarbamoyladenylate synthase"/>
    <property type="match status" value="1"/>
</dbReference>
<evidence type="ECO:0000259" key="1">
    <source>
        <dbReference type="PROSITE" id="PS51163"/>
    </source>
</evidence>